<dbReference type="EMBL" id="WBSO01000016">
    <property type="protein sequence ID" value="KAB8294668.1"/>
    <property type="molecule type" value="Genomic_DNA"/>
</dbReference>
<gene>
    <name evidence="10" type="ORF">DSM100238_1636</name>
</gene>
<keyword evidence="3 8" id="KW-0812">Transmembrane</keyword>
<dbReference type="GO" id="GO:0031460">
    <property type="term" value="P:glycine betaine transport"/>
    <property type="evidence" value="ECO:0007669"/>
    <property type="project" value="TreeGrafter"/>
</dbReference>
<dbReference type="Pfam" id="PF04069">
    <property type="entry name" value="OpuAC"/>
    <property type="match status" value="1"/>
</dbReference>
<comment type="subcellular location">
    <subcellularLocation>
        <location evidence="8">Cell membrane</location>
        <topology evidence="8">Multi-pass membrane protein</topology>
    </subcellularLocation>
    <subcellularLocation>
        <location evidence="1">Membrane</location>
        <topology evidence="1">Multi-pass membrane protein</topology>
    </subcellularLocation>
</comment>
<dbReference type="FunFam" id="1.10.3720.10:FF:000001">
    <property type="entry name" value="Glycine betaine ABC transporter, permease"/>
    <property type="match status" value="1"/>
</dbReference>
<proteinExistence type="inferred from homology"/>
<dbReference type="AlphaFoldDB" id="A0A6A2VGE5"/>
<evidence type="ECO:0000256" key="5">
    <source>
        <dbReference type="ARBA" id="ARBA00023136"/>
    </source>
</evidence>
<comment type="caution">
    <text evidence="10">The sequence shown here is derived from an EMBL/GenBank/DDBJ whole genome shotgun (WGS) entry which is preliminary data.</text>
</comment>
<keyword evidence="11" id="KW-1185">Reference proteome</keyword>
<keyword evidence="4 8" id="KW-1133">Transmembrane helix</keyword>
<evidence type="ECO:0000256" key="4">
    <source>
        <dbReference type="ARBA" id="ARBA00022989"/>
    </source>
</evidence>
<accession>A0A6A2VGE5</accession>
<dbReference type="SUPFAM" id="SSF161098">
    <property type="entry name" value="MetI-like"/>
    <property type="match status" value="1"/>
</dbReference>
<reference evidence="10 11" key="1">
    <citation type="submission" date="2019-09" db="EMBL/GenBank/DDBJ databases">
        <title>Characterization of the phylogenetic diversity of two novel species belonging to the genus Bifidobacterium: Bifidobacterium cebidarum sp. nov. and Bifidobacterium leontopitheci sp. nov.</title>
        <authorList>
            <person name="Lugli G.A."/>
            <person name="Duranti S."/>
            <person name="Milani C."/>
            <person name="Turroni F."/>
            <person name="Ventura M."/>
        </authorList>
    </citation>
    <scope>NUCLEOTIDE SEQUENCE [LARGE SCALE GENOMIC DNA]</scope>
    <source>
        <strain evidence="10 11">DSM 100238</strain>
    </source>
</reference>
<feature type="transmembrane region" description="Helical" evidence="8">
    <location>
        <begin position="53"/>
        <end position="76"/>
    </location>
</feature>
<feature type="domain" description="ABC transmembrane type-1" evidence="9">
    <location>
        <begin position="22"/>
        <end position="201"/>
    </location>
</feature>
<evidence type="ECO:0000256" key="3">
    <source>
        <dbReference type="ARBA" id="ARBA00022692"/>
    </source>
</evidence>
<dbReference type="PROSITE" id="PS50928">
    <property type="entry name" value="ABC_TM1"/>
    <property type="match status" value="1"/>
</dbReference>
<feature type="transmembrane region" description="Helical" evidence="8">
    <location>
        <begin position="183"/>
        <end position="204"/>
    </location>
</feature>
<sequence length="530" mass="56608">MNAIAQFWMVATQRHAELWQLFVQHMQMTSSAVLLSLVVGVPLGIIITRHKKLASVVIGLANITQSIPSLGLLAILVPIVGIGQPAAVIMVIIYALLPIIKNTYVGVRSINPSIMKAAEGIGMSSGQILRNVQLPLAVPYIMSGVRISAVTAVGTVTIGAFAGAGGLGWMINLGLNANDVNLVLLGAIPACLLALALDFVLGMVEQALTPEGILPASVGSTPASKRRAHRIMRHVAAAVAVTISLIVPCASSIVSAIGNDPDDTVTVGAENFTEAIILGNIYSQLIQHKTNLKVNEKFNLDGTLVTMAAFDAGTIDTFTDYTGVITANVLKKKLSTDTAKVYRQVRDGMAESHQATVSKPLGSTNDYVLAMTKDTSRRMGVTKLSQLIAQSGSLRLGCTTAFSQRSDLLPKMEKQGADFASVSGLEGNVRYQALTSGKIDVTDAYSTDAMVKKLNLQLIEDDIHFFPPYQAISITRNAVLRKHPELKTVISSLDGVLDNDSMMNMNYQVDVEGKTAKEVAIKFLQEKNLI</sequence>
<dbReference type="GO" id="GO:0043190">
    <property type="term" value="C:ATP-binding cassette (ABC) transporter complex"/>
    <property type="evidence" value="ECO:0007669"/>
    <property type="project" value="InterPro"/>
</dbReference>
<evidence type="ECO:0000256" key="6">
    <source>
        <dbReference type="ARBA" id="ARBA00035642"/>
    </source>
</evidence>
<evidence type="ECO:0000313" key="10">
    <source>
        <dbReference type="EMBL" id="KAB8294668.1"/>
    </source>
</evidence>
<dbReference type="InterPro" id="IPR035906">
    <property type="entry name" value="MetI-like_sf"/>
</dbReference>
<keyword evidence="2 8" id="KW-0813">Transport</keyword>
<dbReference type="CDD" id="cd06261">
    <property type="entry name" value="TM_PBP2"/>
    <property type="match status" value="1"/>
</dbReference>
<dbReference type="InterPro" id="IPR007210">
    <property type="entry name" value="ABC_Gly_betaine_transp_sub-bd"/>
</dbReference>
<feature type="transmembrane region" description="Helical" evidence="8">
    <location>
        <begin position="235"/>
        <end position="257"/>
    </location>
</feature>
<name>A0A6A2VGE5_9BIFI</name>
<evidence type="ECO:0000259" key="9">
    <source>
        <dbReference type="PROSITE" id="PS50928"/>
    </source>
</evidence>
<evidence type="ECO:0000256" key="8">
    <source>
        <dbReference type="RuleBase" id="RU363032"/>
    </source>
</evidence>
<dbReference type="Proteomes" id="UP000440041">
    <property type="component" value="Unassembled WGS sequence"/>
</dbReference>
<evidence type="ECO:0000256" key="2">
    <source>
        <dbReference type="ARBA" id="ARBA00022448"/>
    </source>
</evidence>
<evidence type="ECO:0000256" key="1">
    <source>
        <dbReference type="ARBA" id="ARBA00004141"/>
    </source>
</evidence>
<evidence type="ECO:0000256" key="7">
    <source>
        <dbReference type="ARBA" id="ARBA00035652"/>
    </source>
</evidence>
<organism evidence="10 11">
    <name type="scientific">Bifidobacterium apri</name>
    <dbReference type="NCBI Taxonomy" id="1769423"/>
    <lineage>
        <taxon>Bacteria</taxon>
        <taxon>Bacillati</taxon>
        <taxon>Actinomycetota</taxon>
        <taxon>Actinomycetes</taxon>
        <taxon>Bifidobacteriales</taxon>
        <taxon>Bifidobacteriaceae</taxon>
        <taxon>Bifidobacterium</taxon>
    </lineage>
</organism>
<comment type="similarity">
    <text evidence="7">In the N-terminal section; belongs to the binding-protein-dependent transport system permease family.</text>
</comment>
<keyword evidence="5 8" id="KW-0472">Membrane</keyword>
<protein>
    <submittedName>
        <fullName evidence="10">ABC transporter substrate-binding protein</fullName>
    </submittedName>
</protein>
<dbReference type="Gene3D" id="1.10.3720.10">
    <property type="entry name" value="MetI-like"/>
    <property type="match status" value="1"/>
</dbReference>
<dbReference type="SUPFAM" id="SSF53850">
    <property type="entry name" value="Periplasmic binding protein-like II"/>
    <property type="match status" value="1"/>
</dbReference>
<feature type="transmembrane region" description="Helical" evidence="8">
    <location>
        <begin position="149"/>
        <end position="171"/>
    </location>
</feature>
<dbReference type="PANTHER" id="PTHR30177:SF4">
    <property type="entry name" value="OSMOPROTECTANT IMPORT PERMEASE PROTEIN OSMW"/>
    <property type="match status" value="1"/>
</dbReference>
<feature type="transmembrane region" description="Helical" evidence="8">
    <location>
        <begin position="82"/>
        <end position="100"/>
    </location>
</feature>
<dbReference type="Gene3D" id="3.40.190.120">
    <property type="entry name" value="Osmoprotection protein (prox), domain 2"/>
    <property type="match status" value="1"/>
</dbReference>
<dbReference type="PANTHER" id="PTHR30177">
    <property type="entry name" value="GLYCINE BETAINE/L-PROLINE TRANSPORT SYSTEM PERMEASE PROTEIN PROW"/>
    <property type="match status" value="1"/>
</dbReference>
<comment type="similarity">
    <text evidence="6">In the C-terminal section; belongs to the OsmX family.</text>
</comment>
<dbReference type="Gene3D" id="3.40.190.10">
    <property type="entry name" value="Periplasmic binding protein-like II"/>
    <property type="match status" value="1"/>
</dbReference>
<feature type="transmembrane region" description="Helical" evidence="8">
    <location>
        <begin position="26"/>
        <end position="46"/>
    </location>
</feature>
<dbReference type="GO" id="GO:0022857">
    <property type="term" value="F:transmembrane transporter activity"/>
    <property type="evidence" value="ECO:0007669"/>
    <property type="project" value="InterPro"/>
</dbReference>
<dbReference type="InterPro" id="IPR000515">
    <property type="entry name" value="MetI-like"/>
</dbReference>
<evidence type="ECO:0000313" key="11">
    <source>
        <dbReference type="Proteomes" id="UP000440041"/>
    </source>
</evidence>
<comment type="similarity">
    <text evidence="8">Belongs to the binding-protein-dependent transport system permease family.</text>
</comment>
<dbReference type="Pfam" id="PF00528">
    <property type="entry name" value="BPD_transp_1"/>
    <property type="match status" value="1"/>
</dbReference>
<dbReference type="RefSeq" id="WP_412160382.1">
    <property type="nucleotide sequence ID" value="NZ_JBKZAQ010000021.1"/>
</dbReference>
<dbReference type="InterPro" id="IPR051204">
    <property type="entry name" value="ABC_transp_perm/SBD"/>
</dbReference>